<gene>
    <name evidence="4" type="ORF">QBC42DRAFT_293426</name>
</gene>
<keyword evidence="1" id="KW-0539">Nucleus</keyword>
<evidence type="ECO:0000256" key="2">
    <source>
        <dbReference type="SAM" id="MobiDB-lite"/>
    </source>
</evidence>
<feature type="region of interest" description="Disordered" evidence="2">
    <location>
        <begin position="74"/>
        <end position="122"/>
    </location>
</feature>
<dbReference type="InterPro" id="IPR036864">
    <property type="entry name" value="Zn2-C6_fun-type_DNA-bd_sf"/>
</dbReference>
<dbReference type="EMBL" id="MU864932">
    <property type="protein sequence ID" value="KAK4466335.1"/>
    <property type="molecule type" value="Genomic_DNA"/>
</dbReference>
<dbReference type="PANTHER" id="PTHR31668:SF4">
    <property type="entry name" value="TRANSCRIPTIONAL ACTIVATOR PROTEIN DAL81"/>
    <property type="match status" value="1"/>
</dbReference>
<feature type="domain" description="Zn(2)-C6 fungal-type" evidence="3">
    <location>
        <begin position="40"/>
        <end position="70"/>
    </location>
</feature>
<dbReference type="GO" id="GO:0008270">
    <property type="term" value="F:zinc ion binding"/>
    <property type="evidence" value="ECO:0007669"/>
    <property type="project" value="InterPro"/>
</dbReference>
<comment type="caution">
    <text evidence="4">The sequence shown here is derived from an EMBL/GenBank/DDBJ whole genome shotgun (WGS) entry which is preliminary data.</text>
</comment>
<name>A0AAV9I2A1_9PEZI</name>
<evidence type="ECO:0000259" key="3">
    <source>
        <dbReference type="PROSITE" id="PS50048"/>
    </source>
</evidence>
<dbReference type="PANTHER" id="PTHR31668">
    <property type="entry name" value="GLUCOSE TRANSPORT TRANSCRIPTION REGULATOR RGT1-RELATED-RELATED"/>
    <property type="match status" value="1"/>
</dbReference>
<dbReference type="CDD" id="cd00067">
    <property type="entry name" value="GAL4"/>
    <property type="match status" value="1"/>
</dbReference>
<dbReference type="AlphaFoldDB" id="A0AAV9I2A1"/>
<accession>A0AAV9I2A1</accession>
<dbReference type="Gene3D" id="4.10.240.10">
    <property type="entry name" value="Zn(2)-C6 fungal-type DNA-binding domain"/>
    <property type="match status" value="1"/>
</dbReference>
<organism evidence="4 5">
    <name type="scientific">Cladorrhinum samala</name>
    <dbReference type="NCBI Taxonomy" id="585594"/>
    <lineage>
        <taxon>Eukaryota</taxon>
        <taxon>Fungi</taxon>
        <taxon>Dikarya</taxon>
        <taxon>Ascomycota</taxon>
        <taxon>Pezizomycotina</taxon>
        <taxon>Sordariomycetes</taxon>
        <taxon>Sordariomycetidae</taxon>
        <taxon>Sordariales</taxon>
        <taxon>Podosporaceae</taxon>
        <taxon>Cladorrhinum</taxon>
    </lineage>
</organism>
<evidence type="ECO:0000313" key="4">
    <source>
        <dbReference type="EMBL" id="KAK4466335.1"/>
    </source>
</evidence>
<keyword evidence="5" id="KW-1185">Reference proteome</keyword>
<protein>
    <recommendedName>
        <fullName evidence="3">Zn(2)-C6 fungal-type domain-containing protein</fullName>
    </recommendedName>
</protein>
<feature type="compositionally biased region" description="Low complexity" evidence="2">
    <location>
        <begin position="307"/>
        <end position="326"/>
    </location>
</feature>
<evidence type="ECO:0000256" key="1">
    <source>
        <dbReference type="ARBA" id="ARBA00023242"/>
    </source>
</evidence>
<reference evidence="4" key="2">
    <citation type="submission" date="2023-06" db="EMBL/GenBank/DDBJ databases">
        <authorList>
            <consortium name="Lawrence Berkeley National Laboratory"/>
            <person name="Mondo S.J."/>
            <person name="Hensen N."/>
            <person name="Bonometti L."/>
            <person name="Westerberg I."/>
            <person name="Brannstrom I.O."/>
            <person name="Guillou S."/>
            <person name="Cros-Aarteil S."/>
            <person name="Calhoun S."/>
            <person name="Haridas S."/>
            <person name="Kuo A."/>
            <person name="Pangilinan J."/>
            <person name="Riley R."/>
            <person name="Labutti K."/>
            <person name="Andreopoulos B."/>
            <person name="Lipzen A."/>
            <person name="Chen C."/>
            <person name="Yanf M."/>
            <person name="Daum C."/>
            <person name="Ng V."/>
            <person name="Clum A."/>
            <person name="Steindorff A."/>
            <person name="Ohm R."/>
            <person name="Martin F."/>
            <person name="Silar P."/>
            <person name="Natvig D."/>
            <person name="Lalanne C."/>
            <person name="Gautier V."/>
            <person name="Ament-Velasquez S.L."/>
            <person name="Kruys A."/>
            <person name="Hutchinson M.I."/>
            <person name="Powell A.J."/>
            <person name="Barry K."/>
            <person name="Miller A.N."/>
            <person name="Grigoriev I.V."/>
            <person name="Debuchy R."/>
            <person name="Gladieux P."/>
            <person name="Thoren M.H."/>
            <person name="Johannesson H."/>
        </authorList>
    </citation>
    <scope>NUCLEOTIDE SEQUENCE</scope>
    <source>
        <strain evidence="4">PSN324</strain>
    </source>
</reference>
<dbReference type="PROSITE" id="PS50048">
    <property type="entry name" value="ZN2_CY6_FUNGAL_2"/>
    <property type="match status" value="1"/>
</dbReference>
<dbReference type="Pfam" id="PF00172">
    <property type="entry name" value="Zn_clus"/>
    <property type="match status" value="1"/>
</dbReference>
<dbReference type="Proteomes" id="UP001321749">
    <property type="component" value="Unassembled WGS sequence"/>
</dbReference>
<feature type="compositionally biased region" description="Low complexity" evidence="2">
    <location>
        <begin position="423"/>
        <end position="435"/>
    </location>
</feature>
<dbReference type="SUPFAM" id="SSF57701">
    <property type="entry name" value="Zn2/Cys6 DNA-binding domain"/>
    <property type="match status" value="1"/>
</dbReference>
<dbReference type="PROSITE" id="PS00463">
    <property type="entry name" value="ZN2_CY6_FUNGAL_1"/>
    <property type="match status" value="1"/>
</dbReference>
<sequence length="557" mass="59332">MFGTLHVADDVRKPVPLQFVENRDLSSALSRSSRDRPHVSCEFCRARKVRCSGEPSGCNRCHAVGVQCRYPPREPRRRAAQGDGKMTRESSVQGGGGADDRAARKNGKSQQQPQRDATPVREQEQLLPQYSESTEAGALLSATSPQMLDQEMESDYSYQNHSDGGFDMHLAPACGGEQAAKDGLDEWLDINRILDTPIPLGSGGTSNLGGYFDATMIDPSLMNDNMEPDPASNLSAGALYPLQAPSRPERSGSTASKTSSSSSSHRSRRSTLATTSSSSCAGSSSYNDIPRMQRMRMLDCAQHESHSSVSSSSSSSRTTVSPVSRGSSCSCLQLAACLVEELGAKAAASDRAGMDILLGDFRSALAQCGAILDCERCATARENNMLLAMAAKYMSTICECVAVCYAEMRRTQSGDHNTYSPVGRSARLSSSSISGSRRRGGGGGGRGGGDRGEDDGSGCGGRADHHEGDNGRSDEIRFSTYLIENSHERMQVLGCLVNVQISEFAQMVARLKTRPGVRRGHIMLLTEAGSKVSALQAMLRGGGGGDSSFGSGMHSLY</sequence>
<dbReference type="InterPro" id="IPR050797">
    <property type="entry name" value="Carb_Metab_Trans_Reg"/>
</dbReference>
<dbReference type="InterPro" id="IPR001138">
    <property type="entry name" value="Zn2Cys6_DnaBD"/>
</dbReference>
<dbReference type="SMART" id="SM00066">
    <property type="entry name" value="GAL4"/>
    <property type="match status" value="1"/>
</dbReference>
<dbReference type="GO" id="GO:0000981">
    <property type="term" value="F:DNA-binding transcription factor activity, RNA polymerase II-specific"/>
    <property type="evidence" value="ECO:0007669"/>
    <property type="project" value="InterPro"/>
</dbReference>
<dbReference type="GO" id="GO:0005634">
    <property type="term" value="C:nucleus"/>
    <property type="evidence" value="ECO:0007669"/>
    <property type="project" value="TreeGrafter"/>
</dbReference>
<feature type="region of interest" description="Disordered" evidence="2">
    <location>
        <begin position="301"/>
        <end position="326"/>
    </location>
</feature>
<reference evidence="4" key="1">
    <citation type="journal article" date="2023" name="Mol. Phylogenet. Evol.">
        <title>Genome-scale phylogeny and comparative genomics of the fungal order Sordariales.</title>
        <authorList>
            <person name="Hensen N."/>
            <person name="Bonometti L."/>
            <person name="Westerberg I."/>
            <person name="Brannstrom I.O."/>
            <person name="Guillou S."/>
            <person name="Cros-Aarteil S."/>
            <person name="Calhoun S."/>
            <person name="Haridas S."/>
            <person name="Kuo A."/>
            <person name="Mondo S."/>
            <person name="Pangilinan J."/>
            <person name="Riley R."/>
            <person name="LaButti K."/>
            <person name="Andreopoulos B."/>
            <person name="Lipzen A."/>
            <person name="Chen C."/>
            <person name="Yan M."/>
            <person name="Daum C."/>
            <person name="Ng V."/>
            <person name="Clum A."/>
            <person name="Steindorff A."/>
            <person name="Ohm R.A."/>
            <person name="Martin F."/>
            <person name="Silar P."/>
            <person name="Natvig D.O."/>
            <person name="Lalanne C."/>
            <person name="Gautier V."/>
            <person name="Ament-Velasquez S.L."/>
            <person name="Kruys A."/>
            <person name="Hutchinson M.I."/>
            <person name="Powell A.J."/>
            <person name="Barry K."/>
            <person name="Miller A.N."/>
            <person name="Grigoriev I.V."/>
            <person name="Debuchy R."/>
            <person name="Gladieux P."/>
            <person name="Hiltunen Thoren M."/>
            <person name="Johannesson H."/>
        </authorList>
    </citation>
    <scope>NUCLEOTIDE SEQUENCE</scope>
    <source>
        <strain evidence="4">PSN324</strain>
    </source>
</reference>
<feature type="region of interest" description="Disordered" evidence="2">
    <location>
        <begin position="242"/>
        <end position="286"/>
    </location>
</feature>
<evidence type="ECO:0000313" key="5">
    <source>
        <dbReference type="Proteomes" id="UP001321749"/>
    </source>
</evidence>
<feature type="compositionally biased region" description="Low complexity" evidence="2">
    <location>
        <begin position="251"/>
        <end position="285"/>
    </location>
</feature>
<feature type="compositionally biased region" description="Basic and acidic residues" evidence="2">
    <location>
        <begin position="462"/>
        <end position="472"/>
    </location>
</feature>
<proteinExistence type="predicted"/>
<dbReference type="GO" id="GO:0001080">
    <property type="term" value="P:nitrogen catabolite activation of transcription from RNA polymerase II promoter"/>
    <property type="evidence" value="ECO:0007669"/>
    <property type="project" value="TreeGrafter"/>
</dbReference>
<feature type="region of interest" description="Disordered" evidence="2">
    <location>
        <begin position="415"/>
        <end position="472"/>
    </location>
</feature>